<dbReference type="PANTHER" id="PTHR30629:SF2">
    <property type="entry name" value="PROPHAGE INTEGRASE INTS-RELATED"/>
    <property type="match status" value="1"/>
</dbReference>
<keyword evidence="4" id="KW-0233">DNA recombination</keyword>
<evidence type="ECO:0000256" key="3">
    <source>
        <dbReference type="ARBA" id="ARBA00023125"/>
    </source>
</evidence>
<evidence type="ECO:0000256" key="4">
    <source>
        <dbReference type="ARBA" id="ARBA00023172"/>
    </source>
</evidence>
<dbReference type="EMBL" id="QOCR01000002">
    <property type="protein sequence ID" value="RHW51286.1"/>
    <property type="molecule type" value="Genomic_DNA"/>
</dbReference>
<comment type="similarity">
    <text evidence="1">Belongs to the 'phage' integrase family.</text>
</comment>
<sequence length="395" mass="46325">MPKKIKAIRKYKLKSGREKYEFSIRANKNKIIHRRGFATYDEAQLAYLNFKQQIINGDIDAELKRVKYNDLYEQWLKRYSNTVKESTYNKTMNLFNLHILPNIGDYYLNDITVQQCQAAIDSWAETLVDYKLIATYASKIFKEAQRFDLIIKNPFDKVTIPRTTKHVKMIYQKKQHRHNYYNRKQLNKFLDTAKKYMPTEVYTFFRLLAYTGLRRGEILVLTWNDIDLINKTLKVNKTLAYGVGNKRIIQTPKSQQSNRTIVLDNVTIEILKKWQKIQKAMLQVKEISANQVVFQSPNNKAYTPDTPNVWLKRIIKLADLPSITLHGFRHTHATLLYNENPYINPKDVQKRLGHADFAVTMNIYEHATDDSDSKILKAIDKLNSESDSDNNTSGR</sequence>
<dbReference type="InterPro" id="IPR013762">
    <property type="entry name" value="Integrase-like_cat_sf"/>
</dbReference>
<dbReference type="Proteomes" id="UP000284109">
    <property type="component" value="Unassembled WGS sequence"/>
</dbReference>
<gene>
    <name evidence="6" type="ORF">DS831_04490</name>
</gene>
<keyword evidence="7" id="KW-1185">Reference proteome</keyword>
<evidence type="ECO:0000259" key="5">
    <source>
        <dbReference type="PROSITE" id="PS51898"/>
    </source>
</evidence>
<dbReference type="OrthoDB" id="9803188at2"/>
<dbReference type="Gene3D" id="1.10.150.130">
    <property type="match status" value="1"/>
</dbReference>
<name>A0A3R6VAH3_9LACO</name>
<dbReference type="InterPro" id="IPR002104">
    <property type="entry name" value="Integrase_catalytic"/>
</dbReference>
<dbReference type="RefSeq" id="WP_118900808.1">
    <property type="nucleotide sequence ID" value="NZ_QOCR01000002.1"/>
</dbReference>
<keyword evidence="2" id="KW-0229">DNA integration</keyword>
<feature type="domain" description="Tyr recombinase" evidence="5">
    <location>
        <begin position="176"/>
        <end position="377"/>
    </location>
</feature>
<dbReference type="GO" id="GO:0015074">
    <property type="term" value="P:DNA integration"/>
    <property type="evidence" value="ECO:0007669"/>
    <property type="project" value="UniProtKB-KW"/>
</dbReference>
<dbReference type="InterPro" id="IPR010998">
    <property type="entry name" value="Integrase_recombinase_N"/>
</dbReference>
<proteinExistence type="inferred from homology"/>
<dbReference type="Pfam" id="PF00589">
    <property type="entry name" value="Phage_integrase"/>
    <property type="match status" value="1"/>
</dbReference>
<dbReference type="PANTHER" id="PTHR30629">
    <property type="entry name" value="PROPHAGE INTEGRASE"/>
    <property type="match status" value="1"/>
</dbReference>
<evidence type="ECO:0000256" key="2">
    <source>
        <dbReference type="ARBA" id="ARBA00022908"/>
    </source>
</evidence>
<dbReference type="InterPro" id="IPR004107">
    <property type="entry name" value="Integrase_SAM-like_N"/>
</dbReference>
<dbReference type="Pfam" id="PF14659">
    <property type="entry name" value="Phage_int_SAM_3"/>
    <property type="match status" value="1"/>
</dbReference>
<dbReference type="GO" id="GO:0003677">
    <property type="term" value="F:DNA binding"/>
    <property type="evidence" value="ECO:0007669"/>
    <property type="project" value="UniProtKB-KW"/>
</dbReference>
<dbReference type="SUPFAM" id="SSF56349">
    <property type="entry name" value="DNA breaking-rejoining enzymes"/>
    <property type="match status" value="1"/>
</dbReference>
<reference evidence="6 7" key="1">
    <citation type="submission" date="2018-07" db="EMBL/GenBank/DDBJ databases">
        <title>Genome sequences of six Lactobacillus spp. isolated from bumble bee guts.</title>
        <authorList>
            <person name="Motta E.V.S."/>
            <person name="Moran N.A."/>
        </authorList>
    </citation>
    <scope>NUCLEOTIDE SEQUENCE [LARGE SCALE GENOMIC DNA]</scope>
    <source>
        <strain evidence="6 7">BI-1.1</strain>
    </source>
</reference>
<evidence type="ECO:0000313" key="7">
    <source>
        <dbReference type="Proteomes" id="UP000284109"/>
    </source>
</evidence>
<accession>A0A3R6VAH3</accession>
<evidence type="ECO:0000256" key="1">
    <source>
        <dbReference type="ARBA" id="ARBA00008857"/>
    </source>
</evidence>
<organism evidence="6 7">
    <name type="scientific">Bombilactobacillus bombi</name>
    <dbReference type="NCBI Taxonomy" id="1303590"/>
    <lineage>
        <taxon>Bacteria</taxon>
        <taxon>Bacillati</taxon>
        <taxon>Bacillota</taxon>
        <taxon>Bacilli</taxon>
        <taxon>Lactobacillales</taxon>
        <taxon>Lactobacillaceae</taxon>
        <taxon>Bombilactobacillus</taxon>
    </lineage>
</organism>
<dbReference type="CDD" id="cd01189">
    <property type="entry name" value="INT_ICEBs1_C_like"/>
    <property type="match status" value="1"/>
</dbReference>
<dbReference type="GO" id="GO:0006310">
    <property type="term" value="P:DNA recombination"/>
    <property type="evidence" value="ECO:0007669"/>
    <property type="project" value="UniProtKB-KW"/>
</dbReference>
<dbReference type="InterPro" id="IPR011010">
    <property type="entry name" value="DNA_brk_join_enz"/>
</dbReference>
<comment type="caution">
    <text evidence="6">The sequence shown here is derived from an EMBL/GenBank/DDBJ whole genome shotgun (WGS) entry which is preliminary data.</text>
</comment>
<dbReference type="PROSITE" id="PS51898">
    <property type="entry name" value="TYR_RECOMBINASE"/>
    <property type="match status" value="1"/>
</dbReference>
<dbReference type="AlphaFoldDB" id="A0A3R6VAH3"/>
<dbReference type="InterPro" id="IPR050808">
    <property type="entry name" value="Phage_Integrase"/>
</dbReference>
<protein>
    <submittedName>
        <fullName evidence="6">Site-specific integrase</fullName>
    </submittedName>
</protein>
<keyword evidence="3" id="KW-0238">DNA-binding</keyword>
<dbReference type="Gene3D" id="1.10.443.10">
    <property type="entry name" value="Intergrase catalytic core"/>
    <property type="match status" value="1"/>
</dbReference>
<evidence type="ECO:0000313" key="6">
    <source>
        <dbReference type="EMBL" id="RHW51286.1"/>
    </source>
</evidence>